<protein>
    <submittedName>
        <fullName evidence="1">Uncharacterized protein</fullName>
    </submittedName>
</protein>
<dbReference type="AlphaFoldDB" id="A0A6L6WC56"/>
<evidence type="ECO:0000313" key="2">
    <source>
        <dbReference type="Proteomes" id="UP000478892"/>
    </source>
</evidence>
<keyword evidence="2" id="KW-1185">Reference proteome</keyword>
<comment type="caution">
    <text evidence="1">The sequence shown here is derived from an EMBL/GenBank/DDBJ whole genome shotgun (WGS) entry which is preliminary data.</text>
</comment>
<reference evidence="1 2" key="1">
    <citation type="submission" date="2019-12" db="EMBL/GenBank/DDBJ databases">
        <authorList>
            <person name="Zhang Y.-J."/>
        </authorList>
    </citation>
    <scope>NUCLEOTIDE SEQUENCE [LARGE SCALE GENOMIC DNA]</scope>
    <source>
        <strain evidence="1 2">CY05</strain>
    </source>
</reference>
<organism evidence="1 2">
    <name type="scientific">Parasedimentitalea huanghaiensis</name>
    <dbReference type="NCBI Taxonomy" id="2682100"/>
    <lineage>
        <taxon>Bacteria</taxon>
        <taxon>Pseudomonadati</taxon>
        <taxon>Pseudomonadota</taxon>
        <taxon>Alphaproteobacteria</taxon>
        <taxon>Rhodobacterales</taxon>
        <taxon>Paracoccaceae</taxon>
        <taxon>Parasedimentitalea</taxon>
    </lineage>
</organism>
<dbReference type="EMBL" id="WQLV01000001">
    <property type="protein sequence ID" value="MVO14801.1"/>
    <property type="molecule type" value="Genomic_DNA"/>
</dbReference>
<evidence type="ECO:0000313" key="1">
    <source>
        <dbReference type="EMBL" id="MVO14801.1"/>
    </source>
</evidence>
<sequence length="102" mass="11545">MMQALRFLPYLALALAGWWLVDLVQDRTQLRGELAAAQIEITTARIAQEQALESARVHRVYLARAADHARQWDALLNDLQSMEGRDAPLSPLLRAAAERLWP</sequence>
<proteinExistence type="predicted"/>
<name>A0A6L6WC56_9RHOB</name>
<accession>A0A6L6WC56</accession>
<dbReference type="Proteomes" id="UP000478892">
    <property type="component" value="Unassembled WGS sequence"/>
</dbReference>
<gene>
    <name evidence="1" type="ORF">GO984_03170</name>
</gene>
<dbReference type="RefSeq" id="WP_157021077.1">
    <property type="nucleotide sequence ID" value="NZ_WQLV01000001.1"/>
</dbReference>